<sequence length="72" mass="8457">MLVGPCELLEEKKFLLTVVMSMDASFAHENNEWFCSSQYTWDPRLLQKIDAQFVPVSMQNYAHCLVLMFFSF</sequence>
<accession>A0AAN9RE66</accession>
<comment type="caution">
    <text evidence="1">The sequence shown here is derived from an EMBL/GenBank/DDBJ whole genome shotgun (WGS) entry which is preliminary data.</text>
</comment>
<reference evidence="1 2" key="1">
    <citation type="submission" date="2024-01" db="EMBL/GenBank/DDBJ databases">
        <title>The genomes of 5 underutilized Papilionoideae crops provide insights into root nodulation and disease resistanc.</title>
        <authorList>
            <person name="Jiang F."/>
        </authorList>
    </citation>
    <scope>NUCLEOTIDE SEQUENCE [LARGE SCALE GENOMIC DNA]</scope>
    <source>
        <strain evidence="1">JINMINGXINNONG_FW02</strain>
        <tissue evidence="1">Leaves</tissue>
    </source>
</reference>
<proteinExistence type="predicted"/>
<dbReference type="EMBL" id="JAYMYR010000004">
    <property type="protein sequence ID" value="KAK7367894.1"/>
    <property type="molecule type" value="Genomic_DNA"/>
</dbReference>
<dbReference type="AlphaFoldDB" id="A0AAN9RE66"/>
<name>A0AAN9RE66_PHACN</name>
<protein>
    <submittedName>
        <fullName evidence="1">Uncharacterized protein</fullName>
    </submittedName>
</protein>
<evidence type="ECO:0000313" key="2">
    <source>
        <dbReference type="Proteomes" id="UP001374584"/>
    </source>
</evidence>
<keyword evidence="2" id="KW-1185">Reference proteome</keyword>
<dbReference type="Proteomes" id="UP001374584">
    <property type="component" value="Unassembled WGS sequence"/>
</dbReference>
<organism evidence="1 2">
    <name type="scientific">Phaseolus coccineus</name>
    <name type="common">Scarlet runner bean</name>
    <name type="synonym">Phaseolus multiflorus</name>
    <dbReference type="NCBI Taxonomy" id="3886"/>
    <lineage>
        <taxon>Eukaryota</taxon>
        <taxon>Viridiplantae</taxon>
        <taxon>Streptophyta</taxon>
        <taxon>Embryophyta</taxon>
        <taxon>Tracheophyta</taxon>
        <taxon>Spermatophyta</taxon>
        <taxon>Magnoliopsida</taxon>
        <taxon>eudicotyledons</taxon>
        <taxon>Gunneridae</taxon>
        <taxon>Pentapetalae</taxon>
        <taxon>rosids</taxon>
        <taxon>fabids</taxon>
        <taxon>Fabales</taxon>
        <taxon>Fabaceae</taxon>
        <taxon>Papilionoideae</taxon>
        <taxon>50 kb inversion clade</taxon>
        <taxon>NPAAA clade</taxon>
        <taxon>indigoferoid/millettioid clade</taxon>
        <taxon>Phaseoleae</taxon>
        <taxon>Phaseolus</taxon>
    </lineage>
</organism>
<evidence type="ECO:0000313" key="1">
    <source>
        <dbReference type="EMBL" id="KAK7367894.1"/>
    </source>
</evidence>
<gene>
    <name evidence="1" type="ORF">VNO80_09914</name>
</gene>